<dbReference type="Gene3D" id="2.40.30.10">
    <property type="entry name" value="Translation factors"/>
    <property type="match status" value="1"/>
</dbReference>
<dbReference type="Pfam" id="PF00111">
    <property type="entry name" value="Fer2"/>
    <property type="match status" value="1"/>
</dbReference>
<dbReference type="InterPro" id="IPR001709">
    <property type="entry name" value="Flavoprot_Pyr_Nucl_cyt_Rdtase"/>
</dbReference>
<keyword evidence="4" id="KW-0411">Iron-sulfur</keyword>
<dbReference type="GO" id="GO:0016491">
    <property type="term" value="F:oxidoreductase activity"/>
    <property type="evidence" value="ECO:0007669"/>
    <property type="project" value="InterPro"/>
</dbReference>
<evidence type="ECO:0000259" key="5">
    <source>
        <dbReference type="PROSITE" id="PS51085"/>
    </source>
</evidence>
<evidence type="ECO:0000256" key="1">
    <source>
        <dbReference type="ARBA" id="ARBA00010312"/>
    </source>
</evidence>
<dbReference type="InterPro" id="IPR012675">
    <property type="entry name" value="Beta-grasp_dom_sf"/>
</dbReference>
<gene>
    <name evidence="8" type="ORF">SAMN05444164_2407</name>
</gene>
<dbReference type="AlphaFoldDB" id="A0A1H4UCF5"/>
<dbReference type="GO" id="GO:0043546">
    <property type="term" value="F:molybdopterin cofactor binding"/>
    <property type="evidence" value="ECO:0007669"/>
    <property type="project" value="InterPro"/>
</dbReference>
<dbReference type="Gene3D" id="3.10.20.30">
    <property type="match status" value="1"/>
</dbReference>
<feature type="domain" description="FAD-binding FR-type" evidence="6">
    <location>
        <begin position="793"/>
        <end position="903"/>
    </location>
</feature>
<accession>A0A1H4UCF5</accession>
<dbReference type="PANTHER" id="PTHR43742">
    <property type="entry name" value="TRIMETHYLAMINE-N-OXIDE REDUCTASE"/>
    <property type="match status" value="1"/>
</dbReference>
<dbReference type="GO" id="GO:0051536">
    <property type="term" value="F:iron-sulfur cluster binding"/>
    <property type="evidence" value="ECO:0007669"/>
    <property type="project" value="UniProtKB-KW"/>
</dbReference>
<dbReference type="InterPro" id="IPR006656">
    <property type="entry name" value="Mopterin_OxRdtase"/>
</dbReference>
<dbReference type="PROSITE" id="PS51669">
    <property type="entry name" value="4FE4S_MOW_BIS_MGD"/>
    <property type="match status" value="1"/>
</dbReference>
<dbReference type="InterPro" id="IPR017927">
    <property type="entry name" value="FAD-bd_FR_type"/>
</dbReference>
<proteinExistence type="inferred from homology"/>
<dbReference type="InterPro" id="IPR037949">
    <property type="entry name" value="MopB_CT_Acetylene-hydratase"/>
</dbReference>
<dbReference type="EMBL" id="FNTH01000001">
    <property type="protein sequence ID" value="SEC66305.1"/>
    <property type="molecule type" value="Genomic_DNA"/>
</dbReference>
<evidence type="ECO:0000313" key="8">
    <source>
        <dbReference type="EMBL" id="SEC66305.1"/>
    </source>
</evidence>
<organism evidence="8 9">
    <name type="scientific">Bradyrhizobium erythrophlei</name>
    <dbReference type="NCBI Taxonomy" id="1437360"/>
    <lineage>
        <taxon>Bacteria</taxon>
        <taxon>Pseudomonadati</taxon>
        <taxon>Pseudomonadota</taxon>
        <taxon>Alphaproteobacteria</taxon>
        <taxon>Hyphomicrobiales</taxon>
        <taxon>Nitrobacteraceae</taxon>
        <taxon>Bradyrhizobium</taxon>
    </lineage>
</organism>
<dbReference type="PROSITE" id="PS51384">
    <property type="entry name" value="FAD_FR"/>
    <property type="match status" value="1"/>
</dbReference>
<dbReference type="Pfam" id="PF00384">
    <property type="entry name" value="Molybdopterin"/>
    <property type="match status" value="1"/>
</dbReference>
<dbReference type="InterPro" id="IPR001041">
    <property type="entry name" value="2Fe-2S_ferredoxin-type"/>
</dbReference>
<dbReference type="Pfam" id="PF01568">
    <property type="entry name" value="Molydop_binding"/>
    <property type="match status" value="1"/>
</dbReference>
<dbReference type="InterPro" id="IPR001433">
    <property type="entry name" value="OxRdtase_FAD/NAD-bd"/>
</dbReference>
<dbReference type="Pfam" id="PF00175">
    <property type="entry name" value="NAD_binding_1"/>
    <property type="match status" value="1"/>
</dbReference>
<evidence type="ECO:0000256" key="3">
    <source>
        <dbReference type="ARBA" id="ARBA00023004"/>
    </source>
</evidence>
<dbReference type="Gene3D" id="3.40.50.740">
    <property type="match status" value="2"/>
</dbReference>
<evidence type="ECO:0000313" key="9">
    <source>
        <dbReference type="Proteomes" id="UP000198992"/>
    </source>
</evidence>
<dbReference type="Gene3D" id="3.40.228.10">
    <property type="entry name" value="Dimethylsulfoxide Reductase, domain 2"/>
    <property type="match status" value="1"/>
</dbReference>
<evidence type="ECO:0000259" key="6">
    <source>
        <dbReference type="PROSITE" id="PS51384"/>
    </source>
</evidence>
<dbReference type="Gene3D" id="2.20.25.90">
    <property type="entry name" value="ADC-like domains"/>
    <property type="match status" value="1"/>
</dbReference>
<dbReference type="SUPFAM" id="SSF53706">
    <property type="entry name" value="Formate dehydrogenase/DMSO reductase, domains 1-3"/>
    <property type="match status" value="1"/>
</dbReference>
<dbReference type="Gene3D" id="3.40.50.80">
    <property type="entry name" value="Nucleotide-binding domain of ferredoxin-NADP reductase (FNR) module"/>
    <property type="match status" value="1"/>
</dbReference>
<dbReference type="PRINTS" id="PR00371">
    <property type="entry name" value="FPNCR"/>
</dbReference>
<dbReference type="InterPro" id="IPR039261">
    <property type="entry name" value="FNR_nucleotide-bd"/>
</dbReference>
<comment type="similarity">
    <text evidence="1">Belongs to the prokaryotic molybdopterin-containing oxidoreductase family.</text>
</comment>
<keyword evidence="2" id="KW-0479">Metal-binding</keyword>
<dbReference type="InterPro" id="IPR050612">
    <property type="entry name" value="Prok_Mopterin_Oxidored"/>
</dbReference>
<dbReference type="InterPro" id="IPR036010">
    <property type="entry name" value="2Fe-2S_ferredoxin-like_sf"/>
</dbReference>
<dbReference type="CDD" id="cd02781">
    <property type="entry name" value="MopB_CT_Acetylene-hydratase"/>
    <property type="match status" value="1"/>
</dbReference>
<dbReference type="InterPro" id="IPR017938">
    <property type="entry name" value="Riboflavin_synthase-like_b-brl"/>
</dbReference>
<reference evidence="8 9" key="1">
    <citation type="submission" date="2016-10" db="EMBL/GenBank/DDBJ databases">
        <authorList>
            <person name="de Groot N.N."/>
        </authorList>
    </citation>
    <scope>NUCLEOTIDE SEQUENCE [LARGE SCALE GENOMIC DNA]</scope>
    <source>
        <strain evidence="8 9">MT12</strain>
    </source>
</reference>
<evidence type="ECO:0000256" key="2">
    <source>
        <dbReference type="ARBA" id="ARBA00022723"/>
    </source>
</evidence>
<dbReference type="SUPFAM" id="SSF50692">
    <property type="entry name" value="ADC-like"/>
    <property type="match status" value="1"/>
</dbReference>
<feature type="domain" description="4Fe-4S Mo/W bis-MGD-type" evidence="7">
    <location>
        <begin position="2"/>
        <end position="57"/>
    </location>
</feature>
<dbReference type="SUPFAM" id="SSF52343">
    <property type="entry name" value="Ferredoxin reductase-like, C-terminal NADP-linked domain"/>
    <property type="match status" value="1"/>
</dbReference>
<name>A0A1H4UCF5_9BRAD</name>
<dbReference type="SMART" id="SM00926">
    <property type="entry name" value="Molybdop_Fe4S4"/>
    <property type="match status" value="1"/>
</dbReference>
<dbReference type="InterPro" id="IPR006657">
    <property type="entry name" value="MoPterin_dinucl-bd_dom"/>
</dbReference>
<protein>
    <submittedName>
        <fullName evidence="8">Molybdopterin oxidoreductase Fe4S4 domain-containing protein</fullName>
    </submittedName>
</protein>
<dbReference type="Pfam" id="PF04879">
    <property type="entry name" value="Molybdop_Fe4S4"/>
    <property type="match status" value="1"/>
</dbReference>
<dbReference type="OrthoDB" id="9810782at2"/>
<keyword evidence="3" id="KW-0408">Iron</keyword>
<sequence length="1133" mass="122842">MKQRLPGYCTLCRSRCGSVTVVEDGRLVGVEVLNNHPTGGALCAKGRAAPEIVGSPRRLTVPLKRTRPRDAADPGWVEVSWDEALTEIADRLRRIRAESGAEAVAFGVTTPSGTPMVDSFEWVERFIRGFGSPNLIYAVEICGWHKDYAHALTFGRGIGFPDYDNADAIILWGHNPARTWLAQATRIADARRRGAKVIVVDPKPNGSGQQADLWLRIRPGADGALAMGAIRHLIASGSFDADFVDAWTNGSLLVDRATGRFLRADALWPDGGPETFVRLDASGSPVACDTRYARERVGQLRGALSIRARDGRMISAATAFELLAERAAPYTPARVAELTWLRVEDIDAFNALLAARPRLAYHSWTGVGQHTNATAIERAIASLYALTGACDRPGGNRWPVPPPTRALNDYNILPAEQQAKALGLAELPLGPPAKGWITARDFSRAVLEGEPYRVRALVAFGTNFVVSQGYSERNRAALNALEFQVHIDMFMNPTAESADFVLPASTPWERDALKIGFEITQEAVETVQFRPRMVEPIGEVKADYEIAAALALKLGMGNLFFGGDIKAGWNYQLAPLGIGVEDLREHPEGRRFPQVFRDEKYAIRREDGTAAGFATPTRRVEIYSELMLGHGHDPLPDHVEPVGSPLTTAADERFPLVLSTAKSGWFVHSSWRHVASLRRKSPDPAIEISPQLAERRGLVEGDWAVVETPSGAVRLKVRLNAALDARVVVAEFGWWEDCPPLGRDRSAAAGPLTHNINAVLHDDARDPVSGSVPLRAIVCDIRRDDVASRGVWNGWRRFVVGERRAEADNVIALSLLPLDGGPLPDFLPGQHVMIALPDATEARAYSLTGSGNLPQALSIAVKGRFLGEARSSDAPFFMPDRLHGLAVGDQVLLEPPSGIFTPPLKGPRPLVFLAAGIGITPFISHLETLQHTAQQDRVAEVLLLHGCRSSREHPFARRLAELEASTQALTRATFYTAPLAQDPVGSKSLRKGRLAFEQVKPLLARRPLVYICGSPDFVTAQIEDAVALGIPRFDIFAESFVSPPSVPSDLAPRTIRLANSKQSFSWGPEQGTLLDAASAAGVALPSGCRVGQCESCAVEVVDGEFTHLGPVDGSEGQCFACQAVPLTDLTLAL</sequence>
<evidence type="ECO:0000256" key="4">
    <source>
        <dbReference type="ARBA" id="ARBA00023014"/>
    </source>
</evidence>
<dbReference type="InterPro" id="IPR006963">
    <property type="entry name" value="Mopterin_OxRdtase_4Fe-4S_dom"/>
</dbReference>
<dbReference type="SUPFAM" id="SSF54292">
    <property type="entry name" value="2Fe-2S ferredoxin-like"/>
    <property type="match status" value="1"/>
</dbReference>
<dbReference type="Gene3D" id="2.40.40.20">
    <property type="match status" value="1"/>
</dbReference>
<dbReference type="RefSeq" id="WP_092115678.1">
    <property type="nucleotide sequence ID" value="NZ_FNTH01000001.1"/>
</dbReference>
<dbReference type="CDD" id="cd00207">
    <property type="entry name" value="fer2"/>
    <property type="match status" value="1"/>
</dbReference>
<feature type="domain" description="2Fe-2S ferredoxin-type" evidence="5">
    <location>
        <begin position="1053"/>
        <end position="1133"/>
    </location>
</feature>
<dbReference type="InterPro" id="IPR009010">
    <property type="entry name" value="Asp_de-COase-like_dom_sf"/>
</dbReference>
<dbReference type="GO" id="GO:0018818">
    <property type="term" value="F:acetylene hydratase activity"/>
    <property type="evidence" value="ECO:0007669"/>
    <property type="project" value="InterPro"/>
</dbReference>
<dbReference type="Proteomes" id="UP000198992">
    <property type="component" value="Unassembled WGS sequence"/>
</dbReference>
<evidence type="ECO:0000259" key="7">
    <source>
        <dbReference type="PROSITE" id="PS51669"/>
    </source>
</evidence>
<dbReference type="SUPFAM" id="SSF63380">
    <property type="entry name" value="Riboflavin synthase domain-like"/>
    <property type="match status" value="1"/>
</dbReference>
<dbReference type="PRINTS" id="PR00410">
    <property type="entry name" value="PHEHYDRXLASE"/>
</dbReference>
<dbReference type="PROSITE" id="PS51085">
    <property type="entry name" value="2FE2S_FER_2"/>
    <property type="match status" value="1"/>
</dbReference>
<dbReference type="GO" id="GO:0046872">
    <property type="term" value="F:metal ion binding"/>
    <property type="evidence" value="ECO:0007669"/>
    <property type="project" value="UniProtKB-KW"/>
</dbReference>
<dbReference type="PANTHER" id="PTHR43742:SF6">
    <property type="entry name" value="OXIDOREDUCTASE YYAE-RELATED"/>
    <property type="match status" value="1"/>
</dbReference>